<dbReference type="SUPFAM" id="SSF48452">
    <property type="entry name" value="TPR-like"/>
    <property type="match status" value="1"/>
</dbReference>
<keyword evidence="3" id="KW-1185">Reference proteome</keyword>
<dbReference type="RefSeq" id="WP_243334457.1">
    <property type="nucleotide sequence ID" value="NZ_AP027081.1"/>
</dbReference>
<dbReference type="Gene3D" id="1.25.40.10">
    <property type="entry name" value="Tetratricopeptide repeat domain"/>
    <property type="match status" value="1"/>
</dbReference>
<dbReference type="EMBL" id="AP027081">
    <property type="protein sequence ID" value="BDU75358.1"/>
    <property type="molecule type" value="Genomic_DNA"/>
</dbReference>
<sequence length="350" mass="39426">MRAHLQYLLLDGFDPDTGELALRVRVESESAPGLRYLRLKLHLGRTGDPLQPLRRELQTHVQMPIPTLWDRGLKIVIRAVEDELSAPEGRDPARYTWVRTQILHPTDERRGTLTHPIARQAEILWDWALRAEQEGDAGHAIEVLERLLLLAPAHRSALEHLASLLRSESMVEELLEVSDRLLALDPRDPEALLRRGECLLALGRHAEAGEAFGRILKANPVHPLAHLGAAQARSLAGQDPFPHLDAALELDREATLSVLRETFDYRIAGPIPYENAYPLDLLPALLGVTPAEIQAFRDQRGLPVNGHEDTVREPELSRWVNVQNRYQLLPMALHWLAPTPRQIPQLPPTL</sequence>
<protein>
    <recommendedName>
        <fullName evidence="4">Tetratricopeptide repeat protein</fullName>
    </recommendedName>
</protein>
<dbReference type="InterPro" id="IPR019734">
    <property type="entry name" value="TPR_rpt"/>
</dbReference>
<dbReference type="InterPro" id="IPR011990">
    <property type="entry name" value="TPR-like_helical_dom_sf"/>
</dbReference>
<dbReference type="AlphaFoldDB" id="A0AA48H3J9"/>
<dbReference type="Proteomes" id="UP001228113">
    <property type="component" value="Chromosome"/>
</dbReference>
<reference evidence="2" key="1">
    <citation type="journal article" date="2023" name="Int. J. Syst. Evol. Microbiol.">
        <title>Mesoterricola silvestris gen. nov., sp. nov., Mesoterricola sediminis sp. nov., Geothrix oryzae sp. nov., Geothrix edaphica sp. nov., Geothrix rubra sp. nov., and Geothrix limicola sp. nov., six novel members of Acidobacteriota isolated from soils.</title>
        <authorList>
            <person name="Itoh H."/>
            <person name="Sugisawa Y."/>
            <person name="Mise K."/>
            <person name="Xu Z."/>
            <person name="Kuniyasu M."/>
            <person name="Ushijima N."/>
            <person name="Kawano K."/>
            <person name="Kobayashi E."/>
            <person name="Shiratori Y."/>
            <person name="Masuda Y."/>
            <person name="Senoo K."/>
        </authorList>
    </citation>
    <scope>NUCLEOTIDE SEQUENCE</scope>
    <source>
        <strain evidence="2">W786</strain>
    </source>
</reference>
<gene>
    <name evidence="2" type="ORF">METESE_03160</name>
</gene>
<evidence type="ECO:0000256" key="1">
    <source>
        <dbReference type="PROSITE-ProRule" id="PRU00339"/>
    </source>
</evidence>
<keyword evidence="1" id="KW-0802">TPR repeat</keyword>
<dbReference type="Pfam" id="PF13432">
    <property type="entry name" value="TPR_16"/>
    <property type="match status" value="1"/>
</dbReference>
<accession>A0AA48H3J9</accession>
<evidence type="ECO:0000313" key="2">
    <source>
        <dbReference type="EMBL" id="BDU75358.1"/>
    </source>
</evidence>
<evidence type="ECO:0008006" key="4">
    <source>
        <dbReference type="Google" id="ProtNLM"/>
    </source>
</evidence>
<proteinExistence type="predicted"/>
<dbReference type="PROSITE" id="PS50005">
    <property type="entry name" value="TPR"/>
    <property type="match status" value="1"/>
</dbReference>
<name>A0AA48H3J9_9BACT</name>
<organism evidence="2 3">
    <name type="scientific">Mesoterricola sediminis</name>
    <dbReference type="NCBI Taxonomy" id="2927980"/>
    <lineage>
        <taxon>Bacteria</taxon>
        <taxon>Pseudomonadati</taxon>
        <taxon>Acidobacteriota</taxon>
        <taxon>Holophagae</taxon>
        <taxon>Holophagales</taxon>
        <taxon>Holophagaceae</taxon>
        <taxon>Mesoterricola</taxon>
    </lineage>
</organism>
<feature type="repeat" description="TPR" evidence="1">
    <location>
        <begin position="189"/>
        <end position="222"/>
    </location>
</feature>
<dbReference type="KEGG" id="msea:METESE_03160"/>
<evidence type="ECO:0000313" key="3">
    <source>
        <dbReference type="Proteomes" id="UP001228113"/>
    </source>
</evidence>